<feature type="compositionally biased region" description="Basic and acidic residues" evidence="1">
    <location>
        <begin position="1"/>
        <end position="21"/>
    </location>
</feature>
<evidence type="ECO:0000313" key="2">
    <source>
        <dbReference type="EMBL" id="KAF3073342.1"/>
    </source>
</evidence>
<evidence type="ECO:0000256" key="1">
    <source>
        <dbReference type="SAM" id="MobiDB-lite"/>
    </source>
</evidence>
<dbReference type="Proteomes" id="UP000801864">
    <property type="component" value="Unassembled WGS sequence"/>
</dbReference>
<dbReference type="AlphaFoldDB" id="A0A9P4XJK1"/>
<reference evidence="2 3" key="1">
    <citation type="submission" date="2018-06" db="EMBL/GenBank/DDBJ databases">
        <title>Genome analysis of cellulolytic fungus Trichoderma lentiforme CFAM-422.</title>
        <authorList>
            <person name="Steindorff A.S."/>
            <person name="Formighieri E.F."/>
            <person name="Midorikawa G.E.O."/>
            <person name="Tamietti M.S."/>
            <person name="Ramos E.Z."/>
            <person name="Silva A.S."/>
            <person name="Bon E.P.S."/>
            <person name="Mendes T.D."/>
            <person name="Damaso M.C.T."/>
            <person name="Favaro L.C.L."/>
        </authorList>
    </citation>
    <scope>NUCLEOTIDE SEQUENCE [LARGE SCALE GENOMIC DNA]</scope>
    <source>
        <strain evidence="2 3">CFAM-422</strain>
    </source>
</reference>
<proteinExistence type="predicted"/>
<comment type="caution">
    <text evidence="2">The sequence shown here is derived from an EMBL/GenBank/DDBJ whole genome shotgun (WGS) entry which is preliminary data.</text>
</comment>
<dbReference type="EMBL" id="QLNT01000006">
    <property type="protein sequence ID" value="KAF3073342.1"/>
    <property type="molecule type" value="Genomic_DNA"/>
</dbReference>
<name>A0A9P4XJK1_9HYPO</name>
<gene>
    <name evidence="2" type="ORF">CFAM422_003925</name>
</gene>
<feature type="region of interest" description="Disordered" evidence="1">
    <location>
        <begin position="1"/>
        <end position="43"/>
    </location>
</feature>
<feature type="region of interest" description="Disordered" evidence="1">
    <location>
        <begin position="195"/>
        <end position="231"/>
    </location>
</feature>
<accession>A0A9P4XJK1</accession>
<keyword evidence="3" id="KW-1185">Reference proteome</keyword>
<sequence>MGMEVDGTKQNRAEQKKELGKARASARQNRTDQYESQDMGSGPSVTRKAIRWCGAWIQMQAPGLAWLTFQLVHAAGVPLPAPPPPCVAVQASLVPPKLLKPFHPCTKSVPCGPPSQLATAAVHLIFSRAALATAMALSCSACLDCALTLLGLNPPQQPGETPMPAGFAHAGRMMGVWDGIAGLWRLSRWSAEEPGKTGAFRGMTSASMQSTDKTPDTRHIKHRGTSSIETG</sequence>
<organism evidence="2 3">
    <name type="scientific">Trichoderma lentiforme</name>
    <dbReference type="NCBI Taxonomy" id="1567552"/>
    <lineage>
        <taxon>Eukaryota</taxon>
        <taxon>Fungi</taxon>
        <taxon>Dikarya</taxon>
        <taxon>Ascomycota</taxon>
        <taxon>Pezizomycotina</taxon>
        <taxon>Sordariomycetes</taxon>
        <taxon>Hypocreomycetidae</taxon>
        <taxon>Hypocreales</taxon>
        <taxon>Hypocreaceae</taxon>
        <taxon>Trichoderma</taxon>
    </lineage>
</organism>
<protein>
    <submittedName>
        <fullName evidence="2">Uncharacterized protein</fullName>
    </submittedName>
</protein>
<evidence type="ECO:0000313" key="3">
    <source>
        <dbReference type="Proteomes" id="UP000801864"/>
    </source>
</evidence>